<evidence type="ECO:0000313" key="1">
    <source>
        <dbReference type="EMBL" id="KAG8643548.1"/>
    </source>
</evidence>
<gene>
    <name evidence="1" type="ORF">MANES_11G047666v8</name>
</gene>
<keyword evidence="2" id="KW-1185">Reference proteome</keyword>
<sequence length="132" mass="14003">MAPLYQPLDLCYQLEAVVACLYGSGLLPCFFSCLSGLLSSEAFSFPVIPLANRLVTKASSCLIYFSALFISSAREVGGFLLKEPKNSAEVVPFCMASTALPSSSSGICRASVLKRATYSLSDSPPLCLTVSK</sequence>
<reference evidence="2" key="1">
    <citation type="journal article" date="2016" name="Nat. Biotechnol.">
        <title>Sequencing wild and cultivated cassava and related species reveals extensive interspecific hybridization and genetic diversity.</title>
        <authorList>
            <person name="Bredeson J.V."/>
            <person name="Lyons J.B."/>
            <person name="Prochnik S.E."/>
            <person name="Wu G.A."/>
            <person name="Ha C.M."/>
            <person name="Edsinger-Gonzales E."/>
            <person name="Grimwood J."/>
            <person name="Schmutz J."/>
            <person name="Rabbi I.Y."/>
            <person name="Egesi C."/>
            <person name="Nauluvula P."/>
            <person name="Lebot V."/>
            <person name="Ndunguru J."/>
            <person name="Mkamilo G."/>
            <person name="Bart R.S."/>
            <person name="Setter T.L."/>
            <person name="Gleadow R.M."/>
            <person name="Kulakow P."/>
            <person name="Ferguson M.E."/>
            <person name="Rounsley S."/>
            <person name="Rokhsar D.S."/>
        </authorList>
    </citation>
    <scope>NUCLEOTIDE SEQUENCE [LARGE SCALE GENOMIC DNA]</scope>
    <source>
        <strain evidence="2">cv. AM560-2</strain>
    </source>
</reference>
<proteinExistence type="predicted"/>
<dbReference type="Proteomes" id="UP000091857">
    <property type="component" value="Chromosome 11"/>
</dbReference>
<protein>
    <submittedName>
        <fullName evidence="1">Uncharacterized protein</fullName>
    </submittedName>
</protein>
<comment type="caution">
    <text evidence="1">The sequence shown here is derived from an EMBL/GenBank/DDBJ whole genome shotgun (WGS) entry which is preliminary data.</text>
</comment>
<organism evidence="1 2">
    <name type="scientific">Manihot esculenta</name>
    <name type="common">Cassava</name>
    <name type="synonym">Jatropha manihot</name>
    <dbReference type="NCBI Taxonomy" id="3983"/>
    <lineage>
        <taxon>Eukaryota</taxon>
        <taxon>Viridiplantae</taxon>
        <taxon>Streptophyta</taxon>
        <taxon>Embryophyta</taxon>
        <taxon>Tracheophyta</taxon>
        <taxon>Spermatophyta</taxon>
        <taxon>Magnoliopsida</taxon>
        <taxon>eudicotyledons</taxon>
        <taxon>Gunneridae</taxon>
        <taxon>Pentapetalae</taxon>
        <taxon>rosids</taxon>
        <taxon>fabids</taxon>
        <taxon>Malpighiales</taxon>
        <taxon>Euphorbiaceae</taxon>
        <taxon>Crotonoideae</taxon>
        <taxon>Manihoteae</taxon>
        <taxon>Manihot</taxon>
    </lineage>
</organism>
<accession>A0ACB7GVL7</accession>
<dbReference type="EMBL" id="CM004397">
    <property type="protein sequence ID" value="KAG8643548.1"/>
    <property type="molecule type" value="Genomic_DNA"/>
</dbReference>
<evidence type="ECO:0000313" key="2">
    <source>
        <dbReference type="Proteomes" id="UP000091857"/>
    </source>
</evidence>
<name>A0ACB7GVL7_MANES</name>